<protein>
    <submittedName>
        <fullName evidence="6">MAM and LDL-receptor class A domain-containing protein 1-like</fullName>
    </submittedName>
</protein>
<dbReference type="InterPro" id="IPR023415">
    <property type="entry name" value="LDLR_class-A_CS"/>
</dbReference>
<feature type="domain" description="MAM" evidence="5">
    <location>
        <begin position="1"/>
        <end position="165"/>
    </location>
</feature>
<proteinExistence type="predicted"/>
<dbReference type="PROSITE" id="PS01209">
    <property type="entry name" value="LDLRA_1"/>
    <property type="match status" value="2"/>
</dbReference>
<dbReference type="CDD" id="cd06263">
    <property type="entry name" value="MAM"/>
    <property type="match status" value="4"/>
</dbReference>
<dbReference type="EMBL" id="JARO02004262">
    <property type="protein sequence ID" value="KPP68837.1"/>
    <property type="molecule type" value="Genomic_DNA"/>
</dbReference>
<dbReference type="PROSITE" id="PS50068">
    <property type="entry name" value="LDLRA_2"/>
    <property type="match status" value="3"/>
</dbReference>
<feature type="disulfide bond" evidence="3">
    <location>
        <begin position="429"/>
        <end position="444"/>
    </location>
</feature>
<dbReference type="Gene3D" id="2.60.120.200">
    <property type="match status" value="5"/>
</dbReference>
<feature type="compositionally biased region" description="Low complexity" evidence="4">
    <location>
        <begin position="938"/>
        <end position="951"/>
    </location>
</feature>
<dbReference type="SUPFAM" id="SSF57424">
    <property type="entry name" value="LDL receptor-like module"/>
    <property type="match status" value="3"/>
</dbReference>
<keyword evidence="2 3" id="KW-1015">Disulfide bond</keyword>
<dbReference type="PRINTS" id="PR00261">
    <property type="entry name" value="LDLRECEPTOR"/>
</dbReference>
<dbReference type="Proteomes" id="UP000034805">
    <property type="component" value="Unassembled WGS sequence"/>
</dbReference>
<feature type="disulfide bond" evidence="3">
    <location>
        <begin position="193"/>
        <end position="208"/>
    </location>
</feature>
<dbReference type="InterPro" id="IPR051560">
    <property type="entry name" value="MAM_domain-containing"/>
</dbReference>
<dbReference type="InterPro" id="IPR000998">
    <property type="entry name" value="MAM_dom"/>
</dbReference>
<evidence type="ECO:0000256" key="3">
    <source>
        <dbReference type="PROSITE-ProRule" id="PRU00124"/>
    </source>
</evidence>
<dbReference type="GO" id="GO:0016020">
    <property type="term" value="C:membrane"/>
    <property type="evidence" value="ECO:0007669"/>
    <property type="project" value="InterPro"/>
</dbReference>
<dbReference type="STRING" id="113540.ENSSFOP00015003582"/>
<keyword evidence="1" id="KW-0677">Repeat</keyword>
<feature type="domain" description="MAM" evidence="5">
    <location>
        <begin position="677"/>
        <end position="835"/>
    </location>
</feature>
<accession>A0A0P7UKF5</accession>
<feature type="disulfide bond" evidence="3">
    <location>
        <begin position="853"/>
        <end position="865"/>
    </location>
</feature>
<gene>
    <name evidence="6" type="ORF">Z043_112450</name>
</gene>
<feature type="domain" description="MAM" evidence="5">
    <location>
        <begin position="889"/>
        <end position="1013"/>
    </location>
</feature>
<feature type="domain" description="MAM" evidence="5">
    <location>
        <begin position="475"/>
        <end position="646"/>
    </location>
</feature>
<dbReference type="InterPro" id="IPR002172">
    <property type="entry name" value="LDrepeatLR_classA_rpt"/>
</dbReference>
<dbReference type="InterPro" id="IPR013320">
    <property type="entry name" value="ConA-like_dom_sf"/>
</dbReference>
<evidence type="ECO:0000256" key="2">
    <source>
        <dbReference type="ARBA" id="ARBA00023157"/>
    </source>
</evidence>
<dbReference type="Pfam" id="PF00057">
    <property type="entry name" value="Ldl_recept_a"/>
    <property type="match status" value="2"/>
</dbReference>
<dbReference type="SUPFAM" id="SSF49899">
    <property type="entry name" value="Concanavalin A-like lectins/glucanases"/>
    <property type="match status" value="5"/>
</dbReference>
<feature type="compositionally biased region" description="Polar residues" evidence="4">
    <location>
        <begin position="952"/>
        <end position="961"/>
    </location>
</feature>
<evidence type="ECO:0000256" key="1">
    <source>
        <dbReference type="ARBA" id="ARBA00022737"/>
    </source>
</evidence>
<evidence type="ECO:0000313" key="6">
    <source>
        <dbReference type="EMBL" id="KPP68837.1"/>
    </source>
</evidence>
<sequence length="1013" mass="111722">EYCDFERDPCGWYEFAAGDGFDWVRSSAVAIPPEFQGKTPPWDHTMNSAEGHFMFALKNRTRLAQKAILRSPKYSQAGPGCTITFWHYNSGHSVGAAVLYLLVEGMDNITMLWRTLYDQGDQWHNATVHLGRVARPFQLSLSKLSLTFFDGISALDDVVFHNCSLPPPVQECLGEDRFHCTSSRGCIARSLVCDLVDDCGDGSDEEGCSPDLQCSFEEGLCSWTQELEGDVFDWTRIQGPTPTPDTGPWRDHTLGHINGHYLFIEASSPQEFMDTAVLVSRGFRPTTKPQPPSSDTRNCIFRFNYHMYGKHIFRLAVFLRTAASGRGQTLWARYGDQGNLWHRQELVITSSQPFQILVEGMVGDDFNGDIAIDDLSFLDCFPYDGEFPSPGSTPSPVTVLPSTSIPHTCANGQMVCATTGYCVDLAKRCNFHPDCPDGADELDCGGYWSTPLQSQRDYCHSGMDLKPSSSPTVKERCDFEGGDTCGWYRSWSNGSLHVFRWFSGQGQSIHHGEEYHRPANDHTLGTPKGWYMYADSSNGGYGQINDLLTPIISNTGPRCTLVFWYHMSGFTVGTLQVLSKFGSKTHELWSQSGNQGYLWKRGEVLLGIHHNFQVHLLGQVILRAKRGISYLGDVVVDDVSFQDCAPPQAPTGPCTLEEFACANGYCIPSEHLFGFNGRCNFEFDLCSWHQCQHNDFNWLTKAGGASMGGTGPSTDHTVRDPSGHYIYLKSSFPQTEGDISRIVSPMLSSRSRQCKVVFYLHMSGDGVGTLSIMLGRSPHDQQLLLNLTGDQGNYWQGHEVPLSSTKDFQLVFEGKVGKRGDICLDDITFTRGCLLSSSPGLLEAMPPPPSDSCPRGYLGCGNGHCFQPEKSCNFVDDCGDGSDEANCGTSCTFESGRCGWKNSQADSFDWSLGTGSAQSFQPPVDHTLQTENGKALRSTQQGGSKGSDQSSCLTPAPSQATPIGLRGDKAHMKSSVWKKSSPTCKLTFWYYLSSKATGIMRLLVKVGQSSVHV</sequence>
<keyword evidence="6" id="KW-0675">Receptor</keyword>
<dbReference type="Pfam" id="PF00629">
    <property type="entry name" value="MAM"/>
    <property type="match status" value="5"/>
</dbReference>
<dbReference type="Gene3D" id="4.10.400.10">
    <property type="entry name" value="Low-density Lipoprotein Receptor"/>
    <property type="match status" value="3"/>
</dbReference>
<dbReference type="SMART" id="SM00192">
    <property type="entry name" value="LDLa"/>
    <property type="match status" value="3"/>
</dbReference>
<evidence type="ECO:0000256" key="4">
    <source>
        <dbReference type="SAM" id="MobiDB-lite"/>
    </source>
</evidence>
<dbReference type="FunFam" id="2.60.120.200:FF:000182">
    <property type="entry name" value="MAM and LDL-receptor class A domain-containing protein 1"/>
    <property type="match status" value="1"/>
</dbReference>
<dbReference type="CDD" id="cd00112">
    <property type="entry name" value="LDLa"/>
    <property type="match status" value="3"/>
</dbReference>
<dbReference type="SMART" id="SM00137">
    <property type="entry name" value="MAM"/>
    <property type="match status" value="4"/>
</dbReference>
<evidence type="ECO:0000313" key="7">
    <source>
        <dbReference type="Proteomes" id="UP000034805"/>
    </source>
</evidence>
<feature type="region of interest" description="Disordered" evidence="4">
    <location>
        <begin position="934"/>
        <end position="967"/>
    </location>
</feature>
<organism evidence="6 7">
    <name type="scientific">Scleropages formosus</name>
    <name type="common">Asian bonytongue</name>
    <name type="synonym">Osteoglossum formosum</name>
    <dbReference type="NCBI Taxonomy" id="113540"/>
    <lineage>
        <taxon>Eukaryota</taxon>
        <taxon>Metazoa</taxon>
        <taxon>Chordata</taxon>
        <taxon>Craniata</taxon>
        <taxon>Vertebrata</taxon>
        <taxon>Euteleostomi</taxon>
        <taxon>Actinopterygii</taxon>
        <taxon>Neopterygii</taxon>
        <taxon>Teleostei</taxon>
        <taxon>Osteoglossocephala</taxon>
        <taxon>Osteoglossomorpha</taxon>
        <taxon>Osteoglossiformes</taxon>
        <taxon>Osteoglossidae</taxon>
        <taxon>Scleropages</taxon>
    </lineage>
</organism>
<evidence type="ECO:0000259" key="5">
    <source>
        <dbReference type="PROSITE" id="PS50060"/>
    </source>
</evidence>
<name>A0A0P7UKF5_SCLFO</name>
<dbReference type="PANTHER" id="PTHR23282">
    <property type="entry name" value="APICAL ENDOSOMAL GLYCOPROTEIN PRECURSOR"/>
    <property type="match status" value="1"/>
</dbReference>
<comment type="caution">
    <text evidence="3">Lacks conserved residue(s) required for the propagation of feature annotation.</text>
</comment>
<dbReference type="AlphaFoldDB" id="A0A0P7UKF5"/>
<feature type="disulfide bond" evidence="3">
    <location>
        <begin position="872"/>
        <end position="887"/>
    </location>
</feature>
<feature type="non-terminal residue" evidence="6">
    <location>
        <position position="1"/>
    </location>
</feature>
<reference evidence="6 7" key="1">
    <citation type="submission" date="2015-08" db="EMBL/GenBank/DDBJ databases">
        <title>The genome of the Asian arowana (Scleropages formosus).</title>
        <authorList>
            <person name="Tan M.H."/>
            <person name="Gan H.M."/>
            <person name="Croft L.J."/>
            <person name="Austin C.M."/>
        </authorList>
    </citation>
    <scope>NUCLEOTIDE SEQUENCE [LARGE SCALE GENOMIC DNA]</scope>
    <source>
        <strain evidence="6">Aro1</strain>
    </source>
</reference>
<comment type="caution">
    <text evidence="6">The sequence shown here is derived from an EMBL/GenBank/DDBJ whole genome shotgun (WGS) entry which is preliminary data.</text>
</comment>
<dbReference type="PROSITE" id="PS50060">
    <property type="entry name" value="MAM_2"/>
    <property type="match status" value="5"/>
</dbReference>
<dbReference type="PANTHER" id="PTHR23282:SF140">
    <property type="entry name" value="MAM AND LDL-RECEPTOR CLASS A DOMAIN-CONTAINING PROTEIN 1"/>
    <property type="match status" value="1"/>
</dbReference>
<feature type="domain" description="MAM" evidence="5">
    <location>
        <begin position="212"/>
        <end position="382"/>
    </location>
</feature>
<feature type="disulfide bond" evidence="3">
    <location>
        <begin position="860"/>
        <end position="878"/>
    </location>
</feature>
<dbReference type="InterPro" id="IPR036055">
    <property type="entry name" value="LDL_receptor-like_sf"/>
</dbReference>